<dbReference type="PANTHER" id="PTHR33744:SF1">
    <property type="entry name" value="DNA-BINDING TRANSCRIPTIONAL ACTIVATOR ADER"/>
    <property type="match status" value="1"/>
</dbReference>
<dbReference type="Gene3D" id="1.10.10.2840">
    <property type="entry name" value="PucR C-terminal helix-turn-helix domain"/>
    <property type="match status" value="1"/>
</dbReference>
<reference evidence="3 4" key="1">
    <citation type="submission" date="2023-03" db="EMBL/GenBank/DDBJ databases">
        <title>Draft genome sequence of type strain Streptomyces ferralitis JCM 14344.</title>
        <authorList>
            <person name="Klaysubun C."/>
            <person name="Duangmal K."/>
        </authorList>
    </citation>
    <scope>NUCLEOTIDE SEQUENCE [LARGE SCALE GENOMIC DNA]</scope>
    <source>
        <strain evidence="3 4">JCM 14344</strain>
    </source>
</reference>
<dbReference type="InterPro" id="IPR042070">
    <property type="entry name" value="PucR_C-HTH_sf"/>
</dbReference>
<evidence type="ECO:0000313" key="3">
    <source>
        <dbReference type="EMBL" id="MDF2254916.1"/>
    </source>
</evidence>
<feature type="domain" description="PucR C-terminal helix-turn-helix" evidence="1">
    <location>
        <begin position="337"/>
        <end position="391"/>
    </location>
</feature>
<sequence length="403" mass="43106">MTHRERERIRRELVGDPRTIEAVIDAVGEQVPAYAALDDSRMAEVRAITGRALNRVLYLWTTDGALDAADLRRLRGIAAARAADGRPVQAVLRAYRVALTKVTELIAGRTGGQVDGDDIFALTRLLLTTLDTLSEVMATAYAATAEYLASDRARALRDLLDDLIAGRHASTGAITDRTTRLGVQLPDPYCLLLAEPCRPDTFTDASAHSVAEATAAELLDCLAPAEGGATILATTRSPRVVLLLPVAAAAGAAAALHAREWRGCAITRESLDRIAAAYRLAADALDTAPAHAHQPERMLTDADAHVLSLLAGRAAATTDQIARVVLGPLTEPGQRHLLAALGAYLDTGSATAAARGLHLHPQSMRYRLRRVGQLTGRDPRQPWQRLTLDIARTLANRPSPLGL</sequence>
<feature type="domain" description="RsbT co-antagonist protein RsbRD N-terminal" evidence="2">
    <location>
        <begin position="18"/>
        <end position="155"/>
    </location>
</feature>
<proteinExistence type="predicted"/>
<comment type="caution">
    <text evidence="3">The sequence shown here is derived from an EMBL/GenBank/DDBJ whole genome shotgun (WGS) entry which is preliminary data.</text>
</comment>
<dbReference type="InterPro" id="IPR025736">
    <property type="entry name" value="PucR_C-HTH_dom"/>
</dbReference>
<dbReference type="RefSeq" id="WP_275808230.1">
    <property type="nucleotide sequence ID" value="NZ_BAAANM010000008.1"/>
</dbReference>
<dbReference type="PANTHER" id="PTHR33744">
    <property type="entry name" value="CARBOHYDRATE DIACID REGULATOR"/>
    <property type="match status" value="1"/>
</dbReference>
<evidence type="ECO:0000259" key="1">
    <source>
        <dbReference type="Pfam" id="PF13556"/>
    </source>
</evidence>
<dbReference type="InterPro" id="IPR025751">
    <property type="entry name" value="RsbRD_N_dom"/>
</dbReference>
<dbReference type="EMBL" id="JARHTQ010000002">
    <property type="protein sequence ID" value="MDF2254916.1"/>
    <property type="molecule type" value="Genomic_DNA"/>
</dbReference>
<keyword evidence="4" id="KW-1185">Reference proteome</keyword>
<dbReference type="Pfam" id="PF13556">
    <property type="entry name" value="HTH_30"/>
    <property type="match status" value="1"/>
</dbReference>
<accession>A0ABT5YTI4</accession>
<protein>
    <submittedName>
        <fullName evidence="3">Helix-turn-helix domain-containing protein</fullName>
    </submittedName>
</protein>
<evidence type="ECO:0000259" key="2">
    <source>
        <dbReference type="Pfam" id="PF14361"/>
    </source>
</evidence>
<gene>
    <name evidence="3" type="ORF">P2L57_03965</name>
</gene>
<organism evidence="3 4">
    <name type="scientific">Streptantibioticus ferralitis</name>
    <dbReference type="NCBI Taxonomy" id="236510"/>
    <lineage>
        <taxon>Bacteria</taxon>
        <taxon>Bacillati</taxon>
        <taxon>Actinomycetota</taxon>
        <taxon>Actinomycetes</taxon>
        <taxon>Kitasatosporales</taxon>
        <taxon>Streptomycetaceae</taxon>
        <taxon>Streptantibioticus</taxon>
    </lineage>
</organism>
<dbReference type="InterPro" id="IPR051448">
    <property type="entry name" value="CdaR-like_regulators"/>
</dbReference>
<evidence type="ECO:0000313" key="4">
    <source>
        <dbReference type="Proteomes" id="UP001220022"/>
    </source>
</evidence>
<name>A0ABT5YTI4_9ACTN</name>
<dbReference type="Proteomes" id="UP001220022">
    <property type="component" value="Unassembled WGS sequence"/>
</dbReference>
<dbReference type="Pfam" id="PF14361">
    <property type="entry name" value="RsbRD_N"/>
    <property type="match status" value="1"/>
</dbReference>